<protein>
    <submittedName>
        <fullName evidence="2">Uncharacterized protein</fullName>
    </submittedName>
</protein>
<proteinExistence type="predicted"/>
<keyword evidence="3" id="KW-1185">Reference proteome</keyword>
<organism evidence="2 3">
    <name type="scientific">Sporothrix brasiliensis 5110</name>
    <dbReference type="NCBI Taxonomy" id="1398154"/>
    <lineage>
        <taxon>Eukaryota</taxon>
        <taxon>Fungi</taxon>
        <taxon>Dikarya</taxon>
        <taxon>Ascomycota</taxon>
        <taxon>Pezizomycotina</taxon>
        <taxon>Sordariomycetes</taxon>
        <taxon>Sordariomycetidae</taxon>
        <taxon>Ophiostomatales</taxon>
        <taxon>Ophiostomataceae</taxon>
        <taxon>Sporothrix</taxon>
    </lineage>
</organism>
<feature type="compositionally biased region" description="Polar residues" evidence="1">
    <location>
        <begin position="13"/>
        <end position="44"/>
    </location>
</feature>
<dbReference type="GeneID" id="63679465"/>
<dbReference type="VEuPathDB" id="FungiDB:SPBR_06282"/>
<feature type="region of interest" description="Disordered" evidence="1">
    <location>
        <begin position="1"/>
        <end position="86"/>
    </location>
</feature>
<dbReference type="OrthoDB" id="5336357at2759"/>
<comment type="caution">
    <text evidence="2">The sequence shown here is derived from an EMBL/GenBank/DDBJ whole genome shotgun (WGS) entry which is preliminary data.</text>
</comment>
<sequence length="102" mass="11418">MAFQLKRKRSDSELSFSCSTTLSSPPRLTADFGNSSSPSDNVTTMPAMFRGRGTPLHFNSRTLKRYRDSRPSEAEVHASEESSHTAGMYNPYDVLRLIRACL</sequence>
<dbReference type="AlphaFoldDB" id="A0A0C2J013"/>
<evidence type="ECO:0000313" key="2">
    <source>
        <dbReference type="EMBL" id="KIH94676.1"/>
    </source>
</evidence>
<evidence type="ECO:0000256" key="1">
    <source>
        <dbReference type="SAM" id="MobiDB-lite"/>
    </source>
</evidence>
<dbReference type="EMBL" id="AWTV01000004">
    <property type="protein sequence ID" value="KIH94676.1"/>
    <property type="molecule type" value="Genomic_DNA"/>
</dbReference>
<gene>
    <name evidence="2" type="ORF">SPBR_06282</name>
</gene>
<reference evidence="2 3" key="1">
    <citation type="journal article" date="2014" name="BMC Genomics">
        <title>Comparative genomics of the major fungal agents of human and animal Sporotrichosis: Sporothrix schenckii and Sporothrix brasiliensis.</title>
        <authorList>
            <person name="Teixeira M.M."/>
            <person name="de Almeida L.G."/>
            <person name="Kubitschek-Barreira P."/>
            <person name="Alves F.L."/>
            <person name="Kioshima E.S."/>
            <person name="Abadio A.K."/>
            <person name="Fernandes L."/>
            <person name="Derengowski L.S."/>
            <person name="Ferreira K.S."/>
            <person name="Souza R.C."/>
            <person name="Ruiz J.C."/>
            <person name="de Andrade N.C."/>
            <person name="Paes H.C."/>
            <person name="Nicola A.M."/>
            <person name="Albuquerque P."/>
            <person name="Gerber A.L."/>
            <person name="Martins V.P."/>
            <person name="Peconick L.D."/>
            <person name="Neto A.V."/>
            <person name="Chaucanez C.B."/>
            <person name="Silva P.A."/>
            <person name="Cunha O.L."/>
            <person name="de Oliveira F.F."/>
            <person name="dos Santos T.C."/>
            <person name="Barros A.L."/>
            <person name="Soares M.A."/>
            <person name="de Oliveira L.M."/>
            <person name="Marini M.M."/>
            <person name="Villalobos-Duno H."/>
            <person name="Cunha M.M."/>
            <person name="de Hoog S."/>
            <person name="da Silveira J.F."/>
            <person name="Henrissat B."/>
            <person name="Nino-Vega G.A."/>
            <person name="Cisalpino P.S."/>
            <person name="Mora-Montes H.M."/>
            <person name="Almeida S.R."/>
            <person name="Stajich J.E."/>
            <person name="Lopes-Bezerra L.M."/>
            <person name="Vasconcelos A.T."/>
            <person name="Felipe M.S."/>
        </authorList>
    </citation>
    <scope>NUCLEOTIDE SEQUENCE [LARGE SCALE GENOMIC DNA]</scope>
    <source>
        <strain evidence="2 3">5110</strain>
    </source>
</reference>
<feature type="compositionally biased region" description="Basic and acidic residues" evidence="1">
    <location>
        <begin position="65"/>
        <end position="83"/>
    </location>
</feature>
<name>A0A0C2J013_9PEZI</name>
<dbReference type="HOGENOM" id="CLU_2279303_0_0_1"/>
<dbReference type="RefSeq" id="XP_040622686.1">
    <property type="nucleotide sequence ID" value="XM_040764544.1"/>
</dbReference>
<dbReference type="Proteomes" id="UP000031575">
    <property type="component" value="Unassembled WGS sequence"/>
</dbReference>
<evidence type="ECO:0000313" key="3">
    <source>
        <dbReference type="Proteomes" id="UP000031575"/>
    </source>
</evidence>
<accession>A0A0C2J013</accession>